<dbReference type="PANTHER" id="PTHR41521">
    <property type="match status" value="1"/>
</dbReference>
<protein>
    <recommendedName>
        <fullName evidence="1">DUF1330 domain-containing protein</fullName>
    </recommendedName>
</protein>
<organism evidence="2 3">
    <name type="scientific">Rubrivivax gelatinosus</name>
    <name type="common">Rhodocyclus gelatinosus</name>
    <name type="synonym">Rhodopseudomonas gelatinosa</name>
    <dbReference type="NCBI Taxonomy" id="28068"/>
    <lineage>
        <taxon>Bacteria</taxon>
        <taxon>Pseudomonadati</taxon>
        <taxon>Pseudomonadota</taxon>
        <taxon>Betaproteobacteria</taxon>
        <taxon>Burkholderiales</taxon>
        <taxon>Sphaerotilaceae</taxon>
        <taxon>Rubrivivax</taxon>
    </lineage>
</organism>
<reference evidence="2" key="2">
    <citation type="journal article" date="2020" name="Microorganisms">
        <title>Osmotic Adaptation and Compatible Solute Biosynthesis of Phototrophic Bacteria as Revealed from Genome Analyses.</title>
        <authorList>
            <person name="Imhoff J.F."/>
            <person name="Rahn T."/>
            <person name="Kunzel S."/>
            <person name="Keller A."/>
            <person name="Neulinger S.C."/>
        </authorList>
    </citation>
    <scope>NUCLEOTIDE SEQUENCE</scope>
    <source>
        <strain evidence="2">IM 151</strain>
    </source>
</reference>
<accession>A0ABS1DNA1</accession>
<dbReference type="EMBL" id="NRRU01000003">
    <property type="protein sequence ID" value="MBK1711441.1"/>
    <property type="molecule type" value="Genomic_DNA"/>
</dbReference>
<reference evidence="2" key="1">
    <citation type="submission" date="2017-08" db="EMBL/GenBank/DDBJ databases">
        <authorList>
            <person name="Imhoff J.F."/>
            <person name="Rahn T."/>
            <person name="Kuenzel S."/>
            <person name="Neulinger S.C."/>
        </authorList>
    </citation>
    <scope>NUCLEOTIDE SEQUENCE</scope>
    <source>
        <strain evidence="2">IM 151</strain>
    </source>
</reference>
<evidence type="ECO:0000259" key="1">
    <source>
        <dbReference type="Pfam" id="PF07045"/>
    </source>
</evidence>
<name>A0ABS1DNA1_RUBGE</name>
<gene>
    <name evidence="2" type="ORF">CKO43_01450</name>
</gene>
<dbReference type="PANTHER" id="PTHR41521:SF4">
    <property type="entry name" value="BLR0684 PROTEIN"/>
    <property type="match status" value="1"/>
</dbReference>
<evidence type="ECO:0000313" key="2">
    <source>
        <dbReference type="EMBL" id="MBK1711441.1"/>
    </source>
</evidence>
<dbReference type="RefSeq" id="WP_200226722.1">
    <property type="nucleotide sequence ID" value="NZ_NRRT01000006.1"/>
</dbReference>
<dbReference type="InterPro" id="IPR010753">
    <property type="entry name" value="DUF1330"/>
</dbReference>
<proteinExistence type="predicted"/>
<feature type="domain" description="DUF1330" evidence="1">
    <location>
        <begin position="4"/>
        <end position="96"/>
    </location>
</feature>
<dbReference type="InterPro" id="IPR011008">
    <property type="entry name" value="Dimeric_a/b-barrel"/>
</dbReference>
<evidence type="ECO:0000313" key="3">
    <source>
        <dbReference type="Proteomes" id="UP001041814"/>
    </source>
</evidence>
<dbReference type="SUPFAM" id="SSF54909">
    <property type="entry name" value="Dimeric alpha+beta barrel"/>
    <property type="match status" value="1"/>
</dbReference>
<keyword evidence="3" id="KW-1185">Reference proteome</keyword>
<sequence>MPAAYLLVEMKISDPERYKQYMAQAPAAVKAAGGEYLVRGGRHETLEGDWSPARVAMLRFPSYEQAKAFYDGEMYRAAREHRQGATDYFNMVLVEGASAPV</sequence>
<dbReference type="Proteomes" id="UP001041814">
    <property type="component" value="Unassembled WGS sequence"/>
</dbReference>
<dbReference type="Gene3D" id="3.30.70.100">
    <property type="match status" value="1"/>
</dbReference>
<comment type="caution">
    <text evidence="2">The sequence shown here is derived from an EMBL/GenBank/DDBJ whole genome shotgun (WGS) entry which is preliminary data.</text>
</comment>
<dbReference type="Pfam" id="PF07045">
    <property type="entry name" value="DUF1330"/>
    <property type="match status" value="1"/>
</dbReference>